<dbReference type="STRING" id="1392255.A0A2I1CB91"/>
<feature type="region of interest" description="Disordered" evidence="4">
    <location>
        <begin position="322"/>
        <end position="345"/>
    </location>
</feature>
<evidence type="ECO:0000256" key="4">
    <source>
        <dbReference type="SAM" id="MobiDB-lite"/>
    </source>
</evidence>
<dbReference type="InterPro" id="IPR002018">
    <property type="entry name" value="CarbesteraseB"/>
</dbReference>
<feature type="compositionally biased region" description="Basic and acidic residues" evidence="4">
    <location>
        <begin position="322"/>
        <end position="341"/>
    </location>
</feature>
<gene>
    <name evidence="6" type="ORF">P174DRAFT_418835</name>
</gene>
<sequence length="472" mass="51964">MALVTLLASCIYLASMANALAVTQSSRDNFQGDVDQFLGMRYAQAHVGELRFRAPREPEYKYEEQDASQFGALCPATGQQPGNGLDEDCLFVNVADTQQWGIQNYNGTEIIRSSGDNMIVVLFNYRVGVLGFLASNCLGHDADLNVGLLDKRQLFLWFGGDPSHVVIQGSSAGGGFVRHHPTTYRGRDKERSFVGAILESPFRPTLRTVSEIEFQYQRLMGSTGCSSVGCLRNMNISSLQAASGGSAFPDTTPADPLPLFYWLSVIDGKLIPDQLHTLFAAGQFAHMPMLVGHVANEGSWFANNASSAAEVSSFLRSNYPHLKRDPVRRDQSQGPTGKERPLGATKESIIGWKGQGSCSDADAHLAEADNQSQRERPGSYCTFPTGRIHGALYFRPPGSCTLFLRLTPVEGINVGIVALHGPCSIHFSHYIILRMDRCCISDFFSYIEQGRCQLHDRWLVTTIPDFGSWFQI</sequence>
<evidence type="ECO:0000256" key="1">
    <source>
        <dbReference type="ARBA" id="ARBA00005964"/>
    </source>
</evidence>
<comment type="caution">
    <text evidence="6">The sequence shown here is derived from an EMBL/GenBank/DDBJ whole genome shotgun (WGS) entry which is preliminary data.</text>
</comment>
<keyword evidence="2 3" id="KW-0378">Hydrolase</keyword>
<dbReference type="PROSITE" id="PS00122">
    <property type="entry name" value="CARBOXYLESTERASE_B_1"/>
    <property type="match status" value="1"/>
</dbReference>
<keyword evidence="7" id="KW-1185">Reference proteome</keyword>
<proteinExistence type="inferred from homology"/>
<dbReference type="RefSeq" id="XP_024683456.1">
    <property type="nucleotide sequence ID" value="XM_024824730.1"/>
</dbReference>
<dbReference type="Pfam" id="PF00135">
    <property type="entry name" value="COesterase"/>
    <property type="match status" value="1"/>
</dbReference>
<comment type="similarity">
    <text evidence="1 3">Belongs to the type-B carboxylesterase/lipase family.</text>
</comment>
<organism evidence="6 7">
    <name type="scientific">Aspergillus novofumigatus (strain IBT 16806)</name>
    <dbReference type="NCBI Taxonomy" id="1392255"/>
    <lineage>
        <taxon>Eukaryota</taxon>
        <taxon>Fungi</taxon>
        <taxon>Dikarya</taxon>
        <taxon>Ascomycota</taxon>
        <taxon>Pezizomycotina</taxon>
        <taxon>Eurotiomycetes</taxon>
        <taxon>Eurotiomycetidae</taxon>
        <taxon>Eurotiales</taxon>
        <taxon>Aspergillaceae</taxon>
        <taxon>Aspergillus</taxon>
        <taxon>Aspergillus subgen. Fumigati</taxon>
    </lineage>
</organism>
<reference evidence="7" key="1">
    <citation type="journal article" date="2018" name="Proc. Natl. Acad. Sci. U.S.A.">
        <title>Linking secondary metabolites to gene clusters through genome sequencing of six diverse Aspergillus species.</title>
        <authorList>
            <person name="Kaerboelling I."/>
            <person name="Vesth T.C."/>
            <person name="Frisvad J.C."/>
            <person name="Nybo J.L."/>
            <person name="Theobald S."/>
            <person name="Kuo A."/>
            <person name="Bowyer P."/>
            <person name="Matsuda Y."/>
            <person name="Mondo S."/>
            <person name="Lyhne E.K."/>
            <person name="Kogle M.E."/>
            <person name="Clum A."/>
            <person name="Lipzen A."/>
            <person name="Salamov A."/>
            <person name="Ngan C.Y."/>
            <person name="Daum C."/>
            <person name="Chiniquy J."/>
            <person name="Barry K."/>
            <person name="LaButti K."/>
            <person name="Haridas S."/>
            <person name="Simmons B.A."/>
            <person name="Magnuson J.K."/>
            <person name="Mortensen U.H."/>
            <person name="Larsen T.O."/>
            <person name="Grigoriev I.V."/>
            <person name="Baker S.E."/>
            <person name="Andersen M.R."/>
        </authorList>
    </citation>
    <scope>NUCLEOTIDE SEQUENCE [LARGE SCALE GENOMIC DNA]</scope>
    <source>
        <strain evidence="7">IBT 16806</strain>
    </source>
</reference>
<dbReference type="OrthoDB" id="408631at2759"/>
<accession>A0A2I1CB91</accession>
<name>A0A2I1CB91_ASPN1</name>
<protein>
    <recommendedName>
        <fullName evidence="3">Carboxylic ester hydrolase</fullName>
        <ecNumber evidence="3">3.1.1.-</ecNumber>
    </recommendedName>
</protein>
<dbReference type="VEuPathDB" id="FungiDB:P174DRAFT_418835"/>
<keyword evidence="3" id="KW-0732">Signal</keyword>
<dbReference type="PANTHER" id="PTHR11559">
    <property type="entry name" value="CARBOXYLESTERASE"/>
    <property type="match status" value="1"/>
</dbReference>
<feature type="signal peptide" evidence="3">
    <location>
        <begin position="1"/>
        <end position="21"/>
    </location>
</feature>
<evidence type="ECO:0000259" key="5">
    <source>
        <dbReference type="Pfam" id="PF00135"/>
    </source>
</evidence>
<dbReference type="Gene3D" id="3.40.50.1820">
    <property type="entry name" value="alpha/beta hydrolase"/>
    <property type="match status" value="1"/>
</dbReference>
<dbReference type="Proteomes" id="UP000234474">
    <property type="component" value="Unassembled WGS sequence"/>
</dbReference>
<feature type="domain" description="Carboxylesterase type B" evidence="5">
    <location>
        <begin position="30"/>
        <end position="315"/>
    </location>
</feature>
<dbReference type="GO" id="GO:0016787">
    <property type="term" value="F:hydrolase activity"/>
    <property type="evidence" value="ECO:0007669"/>
    <property type="project" value="UniProtKB-KW"/>
</dbReference>
<evidence type="ECO:0000313" key="7">
    <source>
        <dbReference type="Proteomes" id="UP000234474"/>
    </source>
</evidence>
<evidence type="ECO:0000313" key="6">
    <source>
        <dbReference type="EMBL" id="PKX94861.1"/>
    </source>
</evidence>
<dbReference type="InterPro" id="IPR050309">
    <property type="entry name" value="Type-B_Carboxylest/Lipase"/>
</dbReference>
<dbReference type="GeneID" id="36532055"/>
<evidence type="ECO:0000256" key="3">
    <source>
        <dbReference type="RuleBase" id="RU361235"/>
    </source>
</evidence>
<evidence type="ECO:0000256" key="2">
    <source>
        <dbReference type="ARBA" id="ARBA00022801"/>
    </source>
</evidence>
<dbReference type="InterPro" id="IPR029058">
    <property type="entry name" value="AB_hydrolase_fold"/>
</dbReference>
<feature type="chain" id="PRO_5013987958" description="Carboxylic ester hydrolase" evidence="3">
    <location>
        <begin position="22"/>
        <end position="472"/>
    </location>
</feature>
<dbReference type="SUPFAM" id="SSF53474">
    <property type="entry name" value="alpha/beta-Hydrolases"/>
    <property type="match status" value="1"/>
</dbReference>
<dbReference type="InterPro" id="IPR019826">
    <property type="entry name" value="Carboxylesterase_B_AS"/>
</dbReference>
<dbReference type="EC" id="3.1.1.-" evidence="3"/>
<dbReference type="AlphaFoldDB" id="A0A2I1CB91"/>
<dbReference type="EMBL" id="MSZS01000003">
    <property type="protein sequence ID" value="PKX94861.1"/>
    <property type="molecule type" value="Genomic_DNA"/>
</dbReference>